<dbReference type="SFLD" id="SFLDF00288">
    <property type="entry name" value="HemN-like__clustered_with_nucl"/>
    <property type="match status" value="1"/>
</dbReference>
<dbReference type="GO" id="GO:0005737">
    <property type="term" value="C:cytoplasm"/>
    <property type="evidence" value="ECO:0007669"/>
    <property type="project" value="UniProtKB-SubCell"/>
</dbReference>
<dbReference type="SFLD" id="SFLDS00029">
    <property type="entry name" value="Radical_SAM"/>
    <property type="match status" value="1"/>
</dbReference>
<accession>A0A5C6RRD0</accession>
<feature type="domain" description="Radical SAM core" evidence="3">
    <location>
        <begin position="1"/>
        <end position="230"/>
    </location>
</feature>
<dbReference type="SFLD" id="SFLDG01065">
    <property type="entry name" value="anaerobic_coproporphyrinogen-I"/>
    <property type="match status" value="1"/>
</dbReference>
<organism evidence="4 5">
    <name type="scientific">Vicingus serpentipes</name>
    <dbReference type="NCBI Taxonomy" id="1926625"/>
    <lineage>
        <taxon>Bacteria</taxon>
        <taxon>Pseudomonadati</taxon>
        <taxon>Bacteroidota</taxon>
        <taxon>Flavobacteriia</taxon>
        <taxon>Flavobacteriales</taxon>
        <taxon>Vicingaceae</taxon>
        <taxon>Vicingus</taxon>
    </lineage>
</organism>
<comment type="caution">
    <text evidence="4">The sequence shown here is derived from an EMBL/GenBank/DDBJ whole genome shotgun (WGS) entry which is preliminary data.</text>
</comment>
<reference evidence="4 5" key="1">
    <citation type="submission" date="2019-08" db="EMBL/GenBank/DDBJ databases">
        <title>Genome of Vicingus serpentipes NCIMB 15042.</title>
        <authorList>
            <person name="Bowman J.P."/>
        </authorList>
    </citation>
    <scope>NUCLEOTIDE SEQUENCE [LARGE SCALE GENOMIC DNA]</scope>
    <source>
        <strain evidence="4 5">NCIMB 15042</strain>
    </source>
</reference>
<keyword evidence="2" id="KW-0479">Metal-binding</keyword>
<keyword evidence="2" id="KW-0143">Chaperone</keyword>
<dbReference type="SUPFAM" id="SSF102114">
    <property type="entry name" value="Radical SAM enzymes"/>
    <property type="match status" value="1"/>
</dbReference>
<dbReference type="RefSeq" id="WP_147101884.1">
    <property type="nucleotide sequence ID" value="NZ_VOOS01000006.1"/>
</dbReference>
<dbReference type="OrthoDB" id="9808022at2"/>
<protein>
    <recommendedName>
        <fullName evidence="2">Heme chaperone HemW</fullName>
    </recommendedName>
</protein>
<gene>
    <name evidence="4" type="primary">hemW</name>
    <name evidence="4" type="ORF">FRY74_11855</name>
</gene>
<dbReference type="InterPro" id="IPR010723">
    <property type="entry name" value="HemN_C"/>
</dbReference>
<dbReference type="NCBIfam" id="TIGR00539">
    <property type="entry name" value="hemN_rel"/>
    <property type="match status" value="1"/>
</dbReference>
<comment type="similarity">
    <text evidence="1">Belongs to the anaerobic coproporphyrinogen-III oxidase family. HemW subfamily.</text>
</comment>
<keyword evidence="2" id="KW-0349">Heme</keyword>
<dbReference type="SFLD" id="SFLDF00562">
    <property type="entry name" value="HemN-like__clustered_with_heat"/>
    <property type="match status" value="1"/>
</dbReference>
<dbReference type="GO" id="GO:0046872">
    <property type="term" value="F:metal ion binding"/>
    <property type="evidence" value="ECO:0007669"/>
    <property type="project" value="UniProtKB-UniRule"/>
</dbReference>
<keyword evidence="2" id="KW-0411">Iron-sulfur</keyword>
<keyword evidence="2" id="KW-0963">Cytoplasm</keyword>
<dbReference type="GO" id="GO:0004109">
    <property type="term" value="F:coproporphyrinogen oxidase activity"/>
    <property type="evidence" value="ECO:0007669"/>
    <property type="project" value="InterPro"/>
</dbReference>
<keyword evidence="2" id="KW-0408">Iron</keyword>
<sequence>MAGIYIHIPFCKQKCSYCDFHFSTSLKYKTSLIECLVKEIASKKNLLKTSISSIYFGGGTPSLLSYEELSLIFEALHKNYNLNSNTEITFECNPDDITASLLNMLKDLGINRLSIGIQSFFEDDLQLFNRAHNSSQAKQSVLLSQDVGFENITVDLIYGSPLLTQKKWEANLNLIDKLNIPHLSAYTLTVEPKTALHHQVETNKIKLPTDEQAISQFKTLIETTENLGLTQYEISNFGKEGFYSFHNSNYWKGIEYLGFGPSAHSFYENKRVWNISNNIKYINGINENSVYWEEEIIDEITAYNEYILTRLRTIWGIEIDYISENFNPTILNHFNKELAPYLKSSYLQVSNNKITLTKEGIFIADKISSDLFFVK</sequence>
<dbReference type="InterPro" id="IPR034505">
    <property type="entry name" value="Coproporphyrinogen-III_oxidase"/>
</dbReference>
<dbReference type="EMBL" id="VOOS01000006">
    <property type="protein sequence ID" value="TXB63942.1"/>
    <property type="molecule type" value="Genomic_DNA"/>
</dbReference>
<dbReference type="Proteomes" id="UP000321721">
    <property type="component" value="Unassembled WGS sequence"/>
</dbReference>
<dbReference type="PROSITE" id="PS51918">
    <property type="entry name" value="RADICAL_SAM"/>
    <property type="match status" value="1"/>
</dbReference>
<dbReference type="GO" id="GO:0006779">
    <property type="term" value="P:porphyrin-containing compound biosynthetic process"/>
    <property type="evidence" value="ECO:0007669"/>
    <property type="project" value="InterPro"/>
</dbReference>
<dbReference type="Gene3D" id="3.80.30.20">
    <property type="entry name" value="tm_1862 like domain"/>
    <property type="match status" value="1"/>
</dbReference>
<dbReference type="InterPro" id="IPR023404">
    <property type="entry name" value="rSAM_horseshoe"/>
</dbReference>
<evidence type="ECO:0000256" key="1">
    <source>
        <dbReference type="ARBA" id="ARBA00006100"/>
    </source>
</evidence>
<dbReference type="InterPro" id="IPR004559">
    <property type="entry name" value="HemW-like"/>
</dbReference>
<dbReference type="Pfam" id="PF06969">
    <property type="entry name" value="HemN_C"/>
    <property type="match status" value="1"/>
</dbReference>
<dbReference type="SFLD" id="SFLDG01082">
    <property type="entry name" value="B12-binding_domain_containing"/>
    <property type="match status" value="1"/>
</dbReference>
<evidence type="ECO:0000256" key="2">
    <source>
        <dbReference type="RuleBase" id="RU364116"/>
    </source>
</evidence>
<proteinExistence type="inferred from homology"/>
<comment type="subcellular location">
    <subcellularLocation>
        <location evidence="2">Cytoplasm</location>
    </subcellularLocation>
</comment>
<dbReference type="CDD" id="cd01335">
    <property type="entry name" value="Radical_SAM"/>
    <property type="match status" value="1"/>
</dbReference>
<keyword evidence="5" id="KW-1185">Reference proteome</keyword>
<dbReference type="PANTHER" id="PTHR13932:SF5">
    <property type="entry name" value="RADICAL S-ADENOSYL METHIONINE DOMAIN-CONTAINING PROTEIN 1, MITOCHONDRIAL"/>
    <property type="match status" value="1"/>
</dbReference>
<dbReference type="AlphaFoldDB" id="A0A5C6RRD0"/>
<name>A0A5C6RRD0_9FLAO</name>
<evidence type="ECO:0000313" key="4">
    <source>
        <dbReference type="EMBL" id="TXB63942.1"/>
    </source>
</evidence>
<dbReference type="InterPro" id="IPR006638">
    <property type="entry name" value="Elp3/MiaA/NifB-like_rSAM"/>
</dbReference>
<dbReference type="InterPro" id="IPR007197">
    <property type="entry name" value="rSAM"/>
</dbReference>
<comment type="function">
    <text evidence="2">Probably acts as a heme chaperone, transferring heme to an unknown acceptor. Binds one molecule of heme per monomer, possibly covalently. Binds 1 [4Fe-4S] cluster. The cluster is coordinated with 3 cysteines and an exchangeable S-adenosyl-L-methionine.</text>
</comment>
<evidence type="ECO:0000313" key="5">
    <source>
        <dbReference type="Proteomes" id="UP000321721"/>
    </source>
</evidence>
<dbReference type="PANTHER" id="PTHR13932">
    <property type="entry name" value="COPROPORPHYRINIGEN III OXIDASE"/>
    <property type="match status" value="1"/>
</dbReference>
<dbReference type="GO" id="GO:0051539">
    <property type="term" value="F:4 iron, 4 sulfur cluster binding"/>
    <property type="evidence" value="ECO:0007669"/>
    <property type="project" value="UniProtKB-UniRule"/>
</dbReference>
<dbReference type="Pfam" id="PF04055">
    <property type="entry name" value="Radical_SAM"/>
    <property type="match status" value="1"/>
</dbReference>
<keyword evidence="2" id="KW-0949">S-adenosyl-L-methionine</keyword>
<evidence type="ECO:0000259" key="3">
    <source>
        <dbReference type="PROSITE" id="PS51918"/>
    </source>
</evidence>
<keyword evidence="2" id="KW-0004">4Fe-4S</keyword>
<dbReference type="SMART" id="SM00729">
    <property type="entry name" value="Elp3"/>
    <property type="match status" value="1"/>
</dbReference>
<dbReference type="InterPro" id="IPR058240">
    <property type="entry name" value="rSAM_sf"/>
</dbReference>